<dbReference type="Pfam" id="PF13558">
    <property type="entry name" value="SbcC_Walker_B"/>
    <property type="match status" value="1"/>
</dbReference>
<feature type="domain" description="Rad50/SbcC-type AAA" evidence="5">
    <location>
        <begin position="5"/>
        <end position="276"/>
    </location>
</feature>
<dbReference type="Proteomes" id="UP000076567">
    <property type="component" value="Unassembled WGS sequence"/>
</dbReference>
<evidence type="ECO:0000313" key="7">
    <source>
        <dbReference type="Proteomes" id="UP000076567"/>
    </source>
</evidence>
<dbReference type="RefSeq" id="WP_066237250.1">
    <property type="nucleotide sequence ID" value="NZ_LRFC01000001.1"/>
</dbReference>
<dbReference type="GO" id="GO:0006302">
    <property type="term" value="P:double-strand break repair"/>
    <property type="evidence" value="ECO:0007669"/>
    <property type="project" value="InterPro"/>
</dbReference>
<evidence type="ECO:0000259" key="5">
    <source>
        <dbReference type="Pfam" id="PF13476"/>
    </source>
</evidence>
<evidence type="ECO:0000256" key="1">
    <source>
        <dbReference type="ARBA" id="ARBA00006930"/>
    </source>
</evidence>
<feature type="coiled-coil region" evidence="4">
    <location>
        <begin position="787"/>
        <end position="821"/>
    </location>
</feature>
<dbReference type="AlphaFoldDB" id="A0A165P9V6"/>
<feature type="coiled-coil region" evidence="4">
    <location>
        <begin position="729"/>
        <end position="759"/>
    </location>
</feature>
<protein>
    <recommendedName>
        <fullName evidence="3">Nuclease SbcCD subunit C</fullName>
    </recommendedName>
</protein>
<dbReference type="Pfam" id="PF13476">
    <property type="entry name" value="AAA_23"/>
    <property type="match status" value="1"/>
</dbReference>
<dbReference type="EMBL" id="LRFC01000001">
    <property type="protein sequence ID" value="KZE69470.1"/>
    <property type="molecule type" value="Genomic_DNA"/>
</dbReference>
<comment type="similarity">
    <text evidence="1">Belongs to the SMC family. SbcC subfamily.</text>
</comment>
<comment type="subunit">
    <text evidence="2">Heterodimer of SbcC and SbcD.</text>
</comment>
<feature type="coiled-coil region" evidence="4">
    <location>
        <begin position="217"/>
        <end position="288"/>
    </location>
</feature>
<keyword evidence="4" id="KW-0175">Coiled coil</keyword>
<keyword evidence="7" id="KW-1185">Reference proteome</keyword>
<organism evidence="6 7">
    <name type="scientific">Fictibacillus phosphorivorans</name>
    <dbReference type="NCBI Taxonomy" id="1221500"/>
    <lineage>
        <taxon>Bacteria</taxon>
        <taxon>Bacillati</taxon>
        <taxon>Bacillota</taxon>
        <taxon>Bacilli</taxon>
        <taxon>Bacillales</taxon>
        <taxon>Fictibacillaceae</taxon>
        <taxon>Fictibacillus</taxon>
    </lineage>
</organism>
<gene>
    <name evidence="6" type="ORF">AWM68_04180</name>
</gene>
<dbReference type="GO" id="GO:0016887">
    <property type="term" value="F:ATP hydrolysis activity"/>
    <property type="evidence" value="ECO:0007669"/>
    <property type="project" value="InterPro"/>
</dbReference>
<dbReference type="InterPro" id="IPR038729">
    <property type="entry name" value="Rad50/SbcC_AAA"/>
</dbReference>
<evidence type="ECO:0000256" key="4">
    <source>
        <dbReference type="SAM" id="Coils"/>
    </source>
</evidence>
<dbReference type="OrthoDB" id="9795626at2"/>
<evidence type="ECO:0000256" key="2">
    <source>
        <dbReference type="ARBA" id="ARBA00011322"/>
    </source>
</evidence>
<accession>A0A165P9V6</accession>
<dbReference type="InterPro" id="IPR027417">
    <property type="entry name" value="P-loop_NTPase"/>
</dbReference>
<dbReference type="PANTHER" id="PTHR32114:SF2">
    <property type="entry name" value="ABC TRANSPORTER ABCH.3"/>
    <property type="match status" value="1"/>
</dbReference>
<name>A0A165P9V6_9BACL</name>
<dbReference type="PANTHER" id="PTHR32114">
    <property type="entry name" value="ABC TRANSPORTER ABCH.3"/>
    <property type="match status" value="1"/>
</dbReference>
<dbReference type="Gene3D" id="3.40.50.300">
    <property type="entry name" value="P-loop containing nucleotide triphosphate hydrolases"/>
    <property type="match status" value="2"/>
</dbReference>
<reference evidence="7" key="1">
    <citation type="submission" date="2016-01" db="EMBL/GenBank/DDBJ databases">
        <title>Draft genome of Chromobacterium sp. F49.</title>
        <authorList>
            <person name="Hong K.W."/>
        </authorList>
    </citation>
    <scope>NUCLEOTIDE SEQUENCE [LARGE SCALE GENOMIC DNA]</scope>
    <source>
        <strain evidence="7">P7IIIA</strain>
    </source>
</reference>
<evidence type="ECO:0000256" key="3">
    <source>
        <dbReference type="ARBA" id="ARBA00013368"/>
    </source>
</evidence>
<sequence length="1133" mass="129570">MRPISLTVSGLQSFREAQYVPFHELCSGGVFGIFGPTGSGKSTILDAVTLALYGKVERAAGGTHGIMNQAEDKLSVSFSFQLGEGVQLKEYTVERSFKRNGEHTIRTSTCRLIETVNEESVVHADKERDVTRLVQELIGLTIDDFTRAVVLPQGKFAEFLSLKGADRRQMLQRLFQLEKYGDVLNHKLKKRSDEQKNRSNEIIAEQAGLGDASSDALKSAAAALKEKEDKLRNISERMKKEEENVKSLELFLEAQVQQEKLLKEQSDLESKQTDIEHLQVQLKRAIHADKIFPYANEWSASVSAEKKISDDHEQLKKRTESLKVTLAESEEKYEAVKIKRNHEEPILIEKRSSLKEALGWEKELVEKSRALKTESEKHLAIVKAFKESEKAESHLSEILKRGKDKQTALKTELSKIEVTQKDRSIYQKAILLSQRLKDVEEEHQNILKELSGTERELKVYEGNNTAIQTSLSDHFNKGKKIASNIQHLYDEIWETVRKNEQLAISLQNELKEQRAKQDYLRIRHLAAQLSAELKENEPCTVCGSTVHPSPMQTFEHTEIHGEEIQKLETAYEGLMRLHHELQHNSEVLEKLSQKVWNRFDLAAAETAAANQSMTIDETEKTLAFSFLEFEVHTAKVKGIQQDKIQIEEQVDLLLNQLDDEQKKSERLSATIDNCLKQKEKLKHQISILTEKNNEHLSEWKQSKIPFEPDKLTQELDLFQQKENRQAEIIKSLNVAEEFLEQQAKKLESAKEENSKLHSALNVSLSQQEMLQKEVQALSDKIYKRVGNQSVQNALEDIDKQLNDLKSNYSLAEQNYEQAKNHYFECDKAYHSVVYRLKDARIRKEKAENEWNKHLSSSDFHSYEEFKSCLRNEEVQSEWEQQITHYQDLCKANASALDAIKEKLPPELLSVEKLQQAKEQLLTLTQETNDTREAVGEARQSFMTIENNHKRYNELQEEKEKVSQLLEQLGKLQSVFRGNAFVEFMAEEQLHHVTRDASSRLSKLTRGRYAIEVDSSGGFVIRDDANGGIKRPVTSLSGGETFLTSLSLALSLSAQIQLRGKFPLQFFFLDEGFGTLDQELLDTVVTALEKVQMENFSIGVISHVPELKARLTKRLIVEPAEHSGKGTRVRLDEV</sequence>
<feature type="coiled-coil region" evidence="4">
    <location>
        <begin position="913"/>
        <end position="974"/>
    </location>
</feature>
<feature type="coiled-coil region" evidence="4">
    <location>
        <begin position="636"/>
        <end position="698"/>
    </location>
</feature>
<dbReference type="SUPFAM" id="SSF52540">
    <property type="entry name" value="P-loop containing nucleoside triphosphate hydrolases"/>
    <property type="match status" value="1"/>
</dbReference>
<feature type="coiled-coil region" evidence="4">
    <location>
        <begin position="429"/>
        <end position="463"/>
    </location>
</feature>
<evidence type="ECO:0000313" key="6">
    <source>
        <dbReference type="EMBL" id="KZE69470.1"/>
    </source>
</evidence>
<proteinExistence type="inferred from homology"/>
<comment type="caution">
    <text evidence="6">The sequence shown here is derived from an EMBL/GenBank/DDBJ whole genome shotgun (WGS) entry which is preliminary data.</text>
</comment>